<dbReference type="Proteomes" id="UP000722125">
    <property type="component" value="Unassembled WGS sequence"/>
</dbReference>
<evidence type="ECO:0000256" key="3">
    <source>
        <dbReference type="SAM" id="Phobius"/>
    </source>
</evidence>
<keyword evidence="3" id="KW-1133">Transmembrane helix</keyword>
<evidence type="ECO:0000313" key="5">
    <source>
        <dbReference type="EMBL" id="MBT0994644.1"/>
    </source>
</evidence>
<evidence type="ECO:0000313" key="6">
    <source>
        <dbReference type="Proteomes" id="UP000722125"/>
    </source>
</evidence>
<feature type="transmembrane region" description="Helical" evidence="3">
    <location>
        <begin position="210"/>
        <end position="232"/>
    </location>
</feature>
<dbReference type="Gene3D" id="3.40.50.2020">
    <property type="match status" value="1"/>
</dbReference>
<keyword evidence="6" id="KW-1185">Reference proteome</keyword>
<dbReference type="SUPFAM" id="SSF53271">
    <property type="entry name" value="PRTase-like"/>
    <property type="match status" value="1"/>
</dbReference>
<evidence type="ECO:0000256" key="2">
    <source>
        <dbReference type="SAM" id="MobiDB-lite"/>
    </source>
</evidence>
<gene>
    <name evidence="5" type="ORF">KIN34_10125</name>
</gene>
<dbReference type="InterPro" id="IPR051910">
    <property type="entry name" value="ComF/GntX_DNA_util-trans"/>
</dbReference>
<reference evidence="5 6" key="1">
    <citation type="submission" date="2021-05" db="EMBL/GenBank/DDBJ databases">
        <title>Description of Cellulomonas sp. DKR-3 sp. nov.</title>
        <authorList>
            <person name="Dahal R.H."/>
            <person name="Chaudhary D.K."/>
        </authorList>
    </citation>
    <scope>NUCLEOTIDE SEQUENCE [LARGE SCALE GENOMIC DNA]</scope>
    <source>
        <strain evidence="5 6">DKR-3</strain>
    </source>
</reference>
<organism evidence="5 6">
    <name type="scientific">Cellulomonas fulva</name>
    <dbReference type="NCBI Taxonomy" id="2835530"/>
    <lineage>
        <taxon>Bacteria</taxon>
        <taxon>Bacillati</taxon>
        <taxon>Actinomycetota</taxon>
        <taxon>Actinomycetes</taxon>
        <taxon>Micrococcales</taxon>
        <taxon>Cellulomonadaceae</taxon>
        <taxon>Cellulomonas</taxon>
    </lineage>
</organism>
<protein>
    <submittedName>
        <fullName evidence="5">ComF family protein</fullName>
    </submittedName>
</protein>
<feature type="domain" description="Phosphoribosyltransferase" evidence="4">
    <location>
        <begin position="132"/>
        <end position="239"/>
    </location>
</feature>
<accession>A0ABS5TZT4</accession>
<keyword evidence="3" id="KW-0472">Membrane</keyword>
<proteinExistence type="inferred from homology"/>
<dbReference type="Pfam" id="PF00156">
    <property type="entry name" value="Pribosyltran"/>
    <property type="match status" value="1"/>
</dbReference>
<dbReference type="RefSeq" id="WP_214349944.1">
    <property type="nucleotide sequence ID" value="NZ_JAHBOH010000001.1"/>
</dbReference>
<dbReference type="InterPro" id="IPR000836">
    <property type="entry name" value="PRTase_dom"/>
</dbReference>
<name>A0ABS5TZT4_9CELL</name>
<comment type="similarity">
    <text evidence="1">Belongs to the ComF/GntX family.</text>
</comment>
<feature type="region of interest" description="Disordered" evidence="2">
    <location>
        <begin position="235"/>
        <end position="265"/>
    </location>
</feature>
<comment type="caution">
    <text evidence="5">The sequence shown here is derived from an EMBL/GenBank/DDBJ whole genome shotgun (WGS) entry which is preliminary data.</text>
</comment>
<dbReference type="EMBL" id="JAHBOH010000001">
    <property type="protein sequence ID" value="MBT0994644.1"/>
    <property type="molecule type" value="Genomic_DNA"/>
</dbReference>
<sequence>MLVGELSGLVLPVGCAGCGRDDEPWCGGCRAPFAAPPWRCEDRAGRLDPVDGHPLPVRTLAENVGAVRAVVVAWKDRGRRDLTRDVVAAAARLGAGLVPEVVAALALAEVRVSPRGPVLVVAAPSTAAARRRRGFAHADALADGVAAGLRSAGVPAVRVAALRRRSGEQVGLGVRARATVRVEVARRAAPAVRGRPVVLVDDVLTTGATLAAAAAALTVAGALVVAGATLVATPAPGRARRDGRDLGPTDAPRAGGTVVERSRRR</sequence>
<dbReference type="PANTHER" id="PTHR47505">
    <property type="entry name" value="DNA UTILIZATION PROTEIN YHGH"/>
    <property type="match status" value="1"/>
</dbReference>
<keyword evidence="3" id="KW-0812">Transmembrane</keyword>
<dbReference type="PANTHER" id="PTHR47505:SF1">
    <property type="entry name" value="DNA UTILIZATION PROTEIN YHGH"/>
    <property type="match status" value="1"/>
</dbReference>
<evidence type="ECO:0000259" key="4">
    <source>
        <dbReference type="Pfam" id="PF00156"/>
    </source>
</evidence>
<evidence type="ECO:0000256" key="1">
    <source>
        <dbReference type="ARBA" id="ARBA00008007"/>
    </source>
</evidence>
<dbReference type="InterPro" id="IPR029057">
    <property type="entry name" value="PRTase-like"/>
</dbReference>